<keyword evidence="1" id="KW-0472">Membrane</keyword>
<accession>A0A2I0VVV2</accession>
<keyword evidence="1" id="KW-1133">Transmembrane helix</keyword>
<evidence type="ECO:0000313" key="3">
    <source>
        <dbReference type="Proteomes" id="UP000233837"/>
    </source>
</evidence>
<evidence type="ECO:0000256" key="1">
    <source>
        <dbReference type="SAM" id="Phobius"/>
    </source>
</evidence>
<keyword evidence="1" id="KW-0812">Transmembrane</keyword>
<dbReference type="AlphaFoldDB" id="A0A2I0VVV2"/>
<reference evidence="2 3" key="1">
    <citation type="journal article" date="2016" name="Sci. Rep.">
        <title>The Dendrobium catenatum Lindl. genome sequence provides insights into polysaccharide synthase, floral development and adaptive evolution.</title>
        <authorList>
            <person name="Zhang G.Q."/>
            <person name="Xu Q."/>
            <person name="Bian C."/>
            <person name="Tsai W.C."/>
            <person name="Yeh C.M."/>
            <person name="Liu K.W."/>
            <person name="Yoshida K."/>
            <person name="Zhang L.S."/>
            <person name="Chang S.B."/>
            <person name="Chen F."/>
            <person name="Shi Y."/>
            <person name="Su Y.Y."/>
            <person name="Zhang Y.Q."/>
            <person name="Chen L.J."/>
            <person name="Yin Y."/>
            <person name="Lin M."/>
            <person name="Huang H."/>
            <person name="Deng H."/>
            <person name="Wang Z.W."/>
            <person name="Zhu S.L."/>
            <person name="Zhao X."/>
            <person name="Deng C."/>
            <person name="Niu S.C."/>
            <person name="Huang J."/>
            <person name="Wang M."/>
            <person name="Liu G.H."/>
            <person name="Yang H.J."/>
            <person name="Xiao X.J."/>
            <person name="Hsiao Y.Y."/>
            <person name="Wu W.L."/>
            <person name="Chen Y.Y."/>
            <person name="Mitsuda N."/>
            <person name="Ohme-Takagi M."/>
            <person name="Luo Y.B."/>
            <person name="Van de Peer Y."/>
            <person name="Liu Z.J."/>
        </authorList>
    </citation>
    <scope>NUCLEOTIDE SEQUENCE [LARGE SCALE GENOMIC DNA]</scope>
    <source>
        <tissue evidence="2">The whole plant</tissue>
    </source>
</reference>
<proteinExistence type="predicted"/>
<sequence>MELFGTPPEDFLVSSAAGSMWTWVAVLTAALGLWRIRTAGSKSNAPPAIISPPPPPLPPRTLMAQLVKEEIRTTKERFTMVYSSYSAEEGGDDECDEIREEEEELVGGAEADGELAAPLERSECMGEWVRKRSDLGWYRYQDRMAINGSVVRLWCGGGLRRRLYS</sequence>
<reference evidence="2 3" key="2">
    <citation type="journal article" date="2017" name="Nature">
        <title>The Apostasia genome and the evolution of orchids.</title>
        <authorList>
            <person name="Zhang G.Q."/>
            <person name="Liu K.W."/>
            <person name="Li Z."/>
            <person name="Lohaus R."/>
            <person name="Hsiao Y.Y."/>
            <person name="Niu S.C."/>
            <person name="Wang J.Y."/>
            <person name="Lin Y.C."/>
            <person name="Xu Q."/>
            <person name="Chen L.J."/>
            <person name="Yoshida K."/>
            <person name="Fujiwara S."/>
            <person name="Wang Z.W."/>
            <person name="Zhang Y.Q."/>
            <person name="Mitsuda N."/>
            <person name="Wang M."/>
            <person name="Liu G.H."/>
            <person name="Pecoraro L."/>
            <person name="Huang H.X."/>
            <person name="Xiao X.J."/>
            <person name="Lin M."/>
            <person name="Wu X.Y."/>
            <person name="Wu W.L."/>
            <person name="Chen Y.Y."/>
            <person name="Chang S.B."/>
            <person name="Sakamoto S."/>
            <person name="Ohme-Takagi M."/>
            <person name="Yagi M."/>
            <person name="Zeng S.J."/>
            <person name="Shen C.Y."/>
            <person name="Yeh C.M."/>
            <person name="Luo Y.B."/>
            <person name="Tsai W.C."/>
            <person name="Van de Peer Y."/>
            <person name="Liu Z.J."/>
        </authorList>
    </citation>
    <scope>NUCLEOTIDE SEQUENCE [LARGE SCALE GENOMIC DNA]</scope>
    <source>
        <tissue evidence="2">The whole plant</tissue>
    </source>
</reference>
<name>A0A2I0VVV2_9ASPA</name>
<dbReference type="Proteomes" id="UP000233837">
    <property type="component" value="Unassembled WGS sequence"/>
</dbReference>
<gene>
    <name evidence="2" type="ORF">MA16_Dca022406</name>
</gene>
<dbReference type="PANTHER" id="PTHR36369">
    <property type="entry name" value="TRANSMEMBRANE PROTEIN"/>
    <property type="match status" value="1"/>
</dbReference>
<organism evidence="2 3">
    <name type="scientific">Dendrobium catenatum</name>
    <dbReference type="NCBI Taxonomy" id="906689"/>
    <lineage>
        <taxon>Eukaryota</taxon>
        <taxon>Viridiplantae</taxon>
        <taxon>Streptophyta</taxon>
        <taxon>Embryophyta</taxon>
        <taxon>Tracheophyta</taxon>
        <taxon>Spermatophyta</taxon>
        <taxon>Magnoliopsida</taxon>
        <taxon>Liliopsida</taxon>
        <taxon>Asparagales</taxon>
        <taxon>Orchidaceae</taxon>
        <taxon>Epidendroideae</taxon>
        <taxon>Malaxideae</taxon>
        <taxon>Dendrobiinae</taxon>
        <taxon>Dendrobium</taxon>
    </lineage>
</organism>
<feature type="transmembrane region" description="Helical" evidence="1">
    <location>
        <begin position="12"/>
        <end position="34"/>
    </location>
</feature>
<keyword evidence="3" id="KW-1185">Reference proteome</keyword>
<dbReference type="PANTHER" id="PTHR36369:SF1">
    <property type="entry name" value="TRANSMEMBRANE PROTEIN"/>
    <property type="match status" value="1"/>
</dbReference>
<dbReference type="EMBL" id="KZ503186">
    <property type="protein sequence ID" value="PKU67535.1"/>
    <property type="molecule type" value="Genomic_DNA"/>
</dbReference>
<protein>
    <submittedName>
        <fullName evidence="2">Uncharacterized protein</fullName>
    </submittedName>
</protein>
<evidence type="ECO:0000313" key="2">
    <source>
        <dbReference type="EMBL" id="PKU67535.1"/>
    </source>
</evidence>
<dbReference type="OrthoDB" id="1921606at2759"/>